<proteinExistence type="predicted"/>
<evidence type="ECO:0000313" key="2">
    <source>
        <dbReference type="Proteomes" id="UP001172386"/>
    </source>
</evidence>
<sequence>MSGGSAGPAGVKNLRAMFENKSSSNDQSNSPPSRGRSPNGSISSANSRPVSKVRTSFVAVERPGEPGQPSQWGLRKTSDVSSMAEVREEGMVENGGTTTVPEEVPVVPASDVQGGLGAILKGSAFENTPVSLPPTTQSETKVEPSSKTKASEQPKVNGADKMASEVGTTDAEPASKSDPVPDKGAQSTKPAPSKINTKPTTTKSKESPTIPKKSPVAQKDTSSNGGIKPRGGVNKIQGIIQSSNKAKEERAKAEQAEGAQEEKKPVLKVVKPPSVASKPTAASKAHAQKQDSASPEQTQAKSPTSTRAPVKLPSAATALTAAAAARKGANTEKDESKPASSEKRTTTTVQAPRVAHATTRASLAKKISRTSLTNGEDRSRSRLSTAHKPADESFLARMTRPTASSAQKAHDKVQVSSPPRQRKASEPMKSRKSLNVAAQSAHTEPAGDESVLEAVNETAGKALEDTTMDVEGEPGPAEEHDPPNPPQQAAVAENTV</sequence>
<name>A0ACC3A8J6_9EURO</name>
<comment type="caution">
    <text evidence="1">The sequence shown here is derived from an EMBL/GenBank/DDBJ whole genome shotgun (WGS) entry which is preliminary data.</text>
</comment>
<reference evidence="1" key="1">
    <citation type="submission" date="2022-10" db="EMBL/GenBank/DDBJ databases">
        <title>Culturing micro-colonial fungi from biological soil crusts in the Mojave desert and describing Neophaeococcomyces mojavensis, and introducing the new genera and species Taxawa tesnikishii.</title>
        <authorList>
            <person name="Kurbessoian T."/>
            <person name="Stajich J.E."/>
        </authorList>
    </citation>
    <scope>NUCLEOTIDE SEQUENCE</scope>
    <source>
        <strain evidence="1">JES_112</strain>
    </source>
</reference>
<protein>
    <submittedName>
        <fullName evidence="1">Uncharacterized protein</fullName>
    </submittedName>
</protein>
<evidence type="ECO:0000313" key="1">
    <source>
        <dbReference type="EMBL" id="KAJ9657235.1"/>
    </source>
</evidence>
<accession>A0ACC3A8J6</accession>
<gene>
    <name evidence="1" type="ORF">H2198_004461</name>
</gene>
<dbReference type="Proteomes" id="UP001172386">
    <property type="component" value="Unassembled WGS sequence"/>
</dbReference>
<keyword evidence="2" id="KW-1185">Reference proteome</keyword>
<organism evidence="1 2">
    <name type="scientific">Neophaeococcomyces mojaviensis</name>
    <dbReference type="NCBI Taxonomy" id="3383035"/>
    <lineage>
        <taxon>Eukaryota</taxon>
        <taxon>Fungi</taxon>
        <taxon>Dikarya</taxon>
        <taxon>Ascomycota</taxon>
        <taxon>Pezizomycotina</taxon>
        <taxon>Eurotiomycetes</taxon>
        <taxon>Chaetothyriomycetidae</taxon>
        <taxon>Chaetothyriales</taxon>
        <taxon>Chaetothyriales incertae sedis</taxon>
        <taxon>Neophaeococcomyces</taxon>
    </lineage>
</organism>
<dbReference type="EMBL" id="JAPDRQ010000067">
    <property type="protein sequence ID" value="KAJ9657235.1"/>
    <property type="molecule type" value="Genomic_DNA"/>
</dbReference>